<dbReference type="PANTHER" id="PTHR37422">
    <property type="entry name" value="TEICHURONIC ACID BIOSYNTHESIS PROTEIN TUAE"/>
    <property type="match status" value="1"/>
</dbReference>
<feature type="transmembrane region" description="Helical" evidence="5">
    <location>
        <begin position="396"/>
        <end position="412"/>
    </location>
</feature>
<feature type="transmembrane region" description="Helical" evidence="5">
    <location>
        <begin position="183"/>
        <end position="200"/>
    </location>
</feature>
<keyword evidence="2 5" id="KW-0812">Transmembrane</keyword>
<dbReference type="EMBL" id="FNDD01000027">
    <property type="protein sequence ID" value="SDH74988.1"/>
    <property type="molecule type" value="Genomic_DNA"/>
</dbReference>
<evidence type="ECO:0000256" key="1">
    <source>
        <dbReference type="ARBA" id="ARBA00004141"/>
    </source>
</evidence>
<dbReference type="PANTHER" id="PTHR37422:SF17">
    <property type="entry name" value="O-ANTIGEN LIGASE"/>
    <property type="match status" value="1"/>
</dbReference>
<feature type="transmembrane region" description="Helical" evidence="5">
    <location>
        <begin position="230"/>
        <end position="248"/>
    </location>
</feature>
<evidence type="ECO:0000256" key="2">
    <source>
        <dbReference type="ARBA" id="ARBA00022692"/>
    </source>
</evidence>
<dbReference type="InterPro" id="IPR051533">
    <property type="entry name" value="WaaL-like"/>
</dbReference>
<evidence type="ECO:0000259" key="6">
    <source>
        <dbReference type="Pfam" id="PF04932"/>
    </source>
</evidence>
<reference evidence="8" key="1">
    <citation type="submission" date="2016-10" db="EMBL/GenBank/DDBJ databases">
        <authorList>
            <person name="Varghese N."/>
            <person name="Submissions S."/>
        </authorList>
    </citation>
    <scope>NUCLEOTIDE SEQUENCE [LARGE SCALE GENOMIC DNA]</scope>
    <source>
        <strain evidence="8">CGMCC 1.10228</strain>
    </source>
</reference>
<feature type="domain" description="O-antigen ligase-related" evidence="6">
    <location>
        <begin position="190"/>
        <end position="340"/>
    </location>
</feature>
<keyword evidence="8" id="KW-1185">Reference proteome</keyword>
<feature type="transmembrane region" description="Helical" evidence="5">
    <location>
        <begin position="14"/>
        <end position="32"/>
    </location>
</feature>
<protein>
    <submittedName>
        <fullName evidence="7">O-antigen ligase</fullName>
    </submittedName>
</protein>
<keyword evidence="7" id="KW-0436">Ligase</keyword>
<dbReference type="Proteomes" id="UP000198854">
    <property type="component" value="Unassembled WGS sequence"/>
</dbReference>
<evidence type="ECO:0000313" key="8">
    <source>
        <dbReference type="Proteomes" id="UP000198854"/>
    </source>
</evidence>
<gene>
    <name evidence="7" type="ORF">SAMN04488136_12752</name>
</gene>
<feature type="transmembrane region" description="Helical" evidence="5">
    <location>
        <begin position="206"/>
        <end position="221"/>
    </location>
</feature>
<evidence type="ECO:0000313" key="7">
    <source>
        <dbReference type="EMBL" id="SDH74988.1"/>
    </source>
</evidence>
<dbReference type="GO" id="GO:0016874">
    <property type="term" value="F:ligase activity"/>
    <property type="evidence" value="ECO:0007669"/>
    <property type="project" value="UniProtKB-KW"/>
</dbReference>
<evidence type="ECO:0000256" key="3">
    <source>
        <dbReference type="ARBA" id="ARBA00022989"/>
    </source>
</evidence>
<name>A0A1G8EYL4_9VIBR</name>
<feature type="transmembrane region" description="Helical" evidence="5">
    <location>
        <begin position="68"/>
        <end position="86"/>
    </location>
</feature>
<feature type="transmembrane region" description="Helical" evidence="5">
    <location>
        <begin position="117"/>
        <end position="138"/>
    </location>
</feature>
<evidence type="ECO:0000256" key="4">
    <source>
        <dbReference type="ARBA" id="ARBA00023136"/>
    </source>
</evidence>
<accession>A0A1G8EYL4</accession>
<feature type="transmembrane region" description="Helical" evidence="5">
    <location>
        <begin position="333"/>
        <end position="352"/>
    </location>
</feature>
<keyword evidence="3 5" id="KW-1133">Transmembrane helix</keyword>
<keyword evidence="4 5" id="KW-0472">Membrane</keyword>
<feature type="transmembrane region" description="Helical" evidence="5">
    <location>
        <begin position="38"/>
        <end position="56"/>
    </location>
</feature>
<comment type="subcellular location">
    <subcellularLocation>
        <location evidence="1">Membrane</location>
        <topology evidence="1">Multi-pass membrane protein</topology>
    </subcellularLocation>
</comment>
<proteinExistence type="predicted"/>
<dbReference type="STRING" id="861298.SAMN04488136_12752"/>
<dbReference type="Pfam" id="PF04932">
    <property type="entry name" value="Wzy_C"/>
    <property type="match status" value="1"/>
</dbReference>
<feature type="transmembrane region" description="Helical" evidence="5">
    <location>
        <begin position="150"/>
        <end position="176"/>
    </location>
</feature>
<evidence type="ECO:0000256" key="5">
    <source>
        <dbReference type="SAM" id="Phobius"/>
    </source>
</evidence>
<organism evidence="7 8">
    <name type="scientific">Vibrio xiamenensis</name>
    <dbReference type="NCBI Taxonomy" id="861298"/>
    <lineage>
        <taxon>Bacteria</taxon>
        <taxon>Pseudomonadati</taxon>
        <taxon>Pseudomonadota</taxon>
        <taxon>Gammaproteobacteria</taxon>
        <taxon>Vibrionales</taxon>
        <taxon>Vibrionaceae</taxon>
        <taxon>Vibrio</taxon>
    </lineage>
</organism>
<dbReference type="InterPro" id="IPR007016">
    <property type="entry name" value="O-antigen_ligase-rel_domated"/>
</dbReference>
<dbReference type="GO" id="GO:0016020">
    <property type="term" value="C:membrane"/>
    <property type="evidence" value="ECO:0007669"/>
    <property type="project" value="UniProtKB-SubCell"/>
</dbReference>
<dbReference type="AlphaFoldDB" id="A0A1G8EYL4"/>
<feature type="transmembrane region" description="Helical" evidence="5">
    <location>
        <begin position="92"/>
        <end position="110"/>
    </location>
</feature>
<sequence length="425" mass="47256">MCFSSVRSVARHNAMLRGSVTLLSALFFATLTVTPNSYSFAALTLGVLSLVTLPLTWRVWNTSKDVRLITIALCAYFVAYFLEMLIHSESFSIIDIPSRVLLAALTLGLLYRYPPKLSWVTLSISLGAVISGVIAIYFTYALNIRAFSDYGYMVIQIGGICAWLGTLSLISFLHYVHERKLKYSIICAIGSIFAILATLLSGARGAWLLTPFIMVLSLWAYKRCLERKKLAVALAAIALMLSVVAPQLKQRIDLVFQDIALYKQNQLSTSSGARIEMWKSAILTSMDYPILGVGHDGVTAQKLKQIEKDQITRDVLQFKRAHNQYLEELQTKGLVGVLALLVLFLVPLRWFYKKLLLGIALANSQLKALSLMGCMHILMIMGFCLTQHYLNHHSGILVFSFGLAILAALTIRSEEDSVQGSKETK</sequence>